<proteinExistence type="inferred from homology"/>
<evidence type="ECO:0000313" key="7">
    <source>
        <dbReference type="EMBL" id="ODP38813.1"/>
    </source>
</evidence>
<evidence type="ECO:0000256" key="3">
    <source>
        <dbReference type="ARBA" id="ARBA00023082"/>
    </source>
</evidence>
<dbReference type="InterPro" id="IPR014284">
    <property type="entry name" value="RNA_pol_sigma-70_dom"/>
</dbReference>
<dbReference type="PANTHER" id="PTHR43133">
    <property type="entry name" value="RNA POLYMERASE ECF-TYPE SIGMA FACTO"/>
    <property type="match status" value="1"/>
</dbReference>
<dbReference type="InterPro" id="IPR039425">
    <property type="entry name" value="RNA_pol_sigma-70-like"/>
</dbReference>
<dbReference type="InterPro" id="IPR007627">
    <property type="entry name" value="RNA_pol_sigma70_r2"/>
</dbReference>
<comment type="similarity">
    <text evidence="1">Belongs to the sigma-70 factor family. ECF subfamily.</text>
</comment>
<dbReference type="Pfam" id="PF08281">
    <property type="entry name" value="Sigma70_r4_2"/>
    <property type="match status" value="1"/>
</dbReference>
<evidence type="ECO:0008006" key="9">
    <source>
        <dbReference type="Google" id="ProtNLM"/>
    </source>
</evidence>
<name>A0A1E3LYM3_9SPHN</name>
<dbReference type="AlphaFoldDB" id="A0A1E3LYM3"/>
<sequence length="175" mass="19723">MLDPVGPALGVSSEDDRRLAAIYRERAPQLVRYLRTRLRGGEGEDLVQDAFARLARRGSLSALQNPEAYLKRIIRNLLIDRKRRAAVRPQLVELDGNQLHVRAEQCDGIELAQLQAEYRSAVESLPPRTRQVFLLHRVEGQSMKDIAADLEISTRTAEWHVAQAILKIGEALGRP</sequence>
<dbReference type="InterPro" id="IPR013249">
    <property type="entry name" value="RNA_pol_sigma70_r4_t2"/>
</dbReference>
<keyword evidence="4" id="KW-0804">Transcription</keyword>
<dbReference type="GO" id="GO:0016987">
    <property type="term" value="F:sigma factor activity"/>
    <property type="evidence" value="ECO:0007669"/>
    <property type="project" value="UniProtKB-KW"/>
</dbReference>
<dbReference type="Proteomes" id="UP000094487">
    <property type="component" value="Unassembled WGS sequence"/>
</dbReference>
<protein>
    <recommendedName>
        <fullName evidence="9">RNA polymerase subunit sigma-24</fullName>
    </recommendedName>
</protein>
<dbReference type="Gene3D" id="1.10.1740.10">
    <property type="match status" value="1"/>
</dbReference>
<dbReference type="PANTHER" id="PTHR43133:SF63">
    <property type="entry name" value="RNA POLYMERASE SIGMA FACTOR FECI-RELATED"/>
    <property type="match status" value="1"/>
</dbReference>
<dbReference type="SUPFAM" id="SSF88946">
    <property type="entry name" value="Sigma2 domain of RNA polymerase sigma factors"/>
    <property type="match status" value="1"/>
</dbReference>
<dbReference type="RefSeq" id="WP_069319553.1">
    <property type="nucleotide sequence ID" value="NZ_MDDS01000012.1"/>
</dbReference>
<evidence type="ECO:0000256" key="1">
    <source>
        <dbReference type="ARBA" id="ARBA00010641"/>
    </source>
</evidence>
<feature type="domain" description="RNA polymerase sigma-70 region 2" evidence="5">
    <location>
        <begin position="22"/>
        <end position="86"/>
    </location>
</feature>
<evidence type="ECO:0000259" key="5">
    <source>
        <dbReference type="Pfam" id="PF04542"/>
    </source>
</evidence>
<dbReference type="InterPro" id="IPR013325">
    <property type="entry name" value="RNA_pol_sigma_r2"/>
</dbReference>
<keyword evidence="2" id="KW-0805">Transcription regulation</keyword>
<dbReference type="EMBL" id="MDDS01000012">
    <property type="protein sequence ID" value="ODP38813.1"/>
    <property type="molecule type" value="Genomic_DNA"/>
</dbReference>
<keyword evidence="8" id="KW-1185">Reference proteome</keyword>
<dbReference type="STRING" id="1888892.BFL28_13570"/>
<reference evidence="7 8" key="1">
    <citation type="submission" date="2016-08" db="EMBL/GenBank/DDBJ databases">
        <title>Draft genome of the agarase producing Sphingomonas sp. MCT13.</title>
        <authorList>
            <person name="D'Andrea M.M."/>
            <person name="Rossolini G.M."/>
            <person name="Thaller M.C."/>
        </authorList>
    </citation>
    <scope>NUCLEOTIDE SEQUENCE [LARGE SCALE GENOMIC DNA]</scope>
    <source>
        <strain evidence="7 8">MCT13</strain>
    </source>
</reference>
<evidence type="ECO:0000259" key="6">
    <source>
        <dbReference type="Pfam" id="PF08281"/>
    </source>
</evidence>
<dbReference type="NCBIfam" id="TIGR02937">
    <property type="entry name" value="sigma70-ECF"/>
    <property type="match status" value="1"/>
</dbReference>
<dbReference type="InterPro" id="IPR036388">
    <property type="entry name" value="WH-like_DNA-bd_sf"/>
</dbReference>
<keyword evidence="3" id="KW-0731">Sigma factor</keyword>
<dbReference type="Pfam" id="PF04542">
    <property type="entry name" value="Sigma70_r2"/>
    <property type="match status" value="1"/>
</dbReference>
<dbReference type="Gene3D" id="1.10.10.10">
    <property type="entry name" value="Winged helix-like DNA-binding domain superfamily/Winged helix DNA-binding domain"/>
    <property type="match status" value="1"/>
</dbReference>
<dbReference type="GO" id="GO:0006352">
    <property type="term" value="P:DNA-templated transcription initiation"/>
    <property type="evidence" value="ECO:0007669"/>
    <property type="project" value="InterPro"/>
</dbReference>
<organism evidence="7 8">
    <name type="scientific">Sphingomonas turrisvirgatae</name>
    <dbReference type="NCBI Taxonomy" id="1888892"/>
    <lineage>
        <taxon>Bacteria</taxon>
        <taxon>Pseudomonadati</taxon>
        <taxon>Pseudomonadota</taxon>
        <taxon>Alphaproteobacteria</taxon>
        <taxon>Sphingomonadales</taxon>
        <taxon>Sphingomonadaceae</taxon>
        <taxon>Sphingomonas</taxon>
    </lineage>
</organism>
<feature type="domain" description="RNA polymerase sigma factor 70 region 4 type 2" evidence="6">
    <location>
        <begin position="117"/>
        <end position="167"/>
    </location>
</feature>
<dbReference type="OrthoDB" id="7620544at2"/>
<dbReference type="SUPFAM" id="SSF88659">
    <property type="entry name" value="Sigma3 and sigma4 domains of RNA polymerase sigma factors"/>
    <property type="match status" value="1"/>
</dbReference>
<dbReference type="InterPro" id="IPR013324">
    <property type="entry name" value="RNA_pol_sigma_r3/r4-like"/>
</dbReference>
<dbReference type="GO" id="GO:0003677">
    <property type="term" value="F:DNA binding"/>
    <property type="evidence" value="ECO:0007669"/>
    <property type="project" value="InterPro"/>
</dbReference>
<evidence type="ECO:0000256" key="2">
    <source>
        <dbReference type="ARBA" id="ARBA00023015"/>
    </source>
</evidence>
<gene>
    <name evidence="7" type="ORF">BFL28_13570</name>
</gene>
<accession>A0A1E3LYM3</accession>
<evidence type="ECO:0000313" key="8">
    <source>
        <dbReference type="Proteomes" id="UP000094487"/>
    </source>
</evidence>
<comment type="caution">
    <text evidence="7">The sequence shown here is derived from an EMBL/GenBank/DDBJ whole genome shotgun (WGS) entry which is preliminary data.</text>
</comment>
<evidence type="ECO:0000256" key="4">
    <source>
        <dbReference type="ARBA" id="ARBA00023163"/>
    </source>
</evidence>